<keyword evidence="3" id="KW-1133">Transmembrane helix</keyword>
<dbReference type="GO" id="GO:0043495">
    <property type="term" value="F:protein-membrane adaptor activity"/>
    <property type="evidence" value="ECO:0000318"/>
    <property type="project" value="GO_Central"/>
</dbReference>
<accession>A0A2A6B455</accession>
<keyword evidence="4" id="KW-0472">Membrane</keyword>
<evidence type="ECO:0000256" key="1">
    <source>
        <dbReference type="ARBA" id="ARBA00004370"/>
    </source>
</evidence>
<dbReference type="GO" id="GO:0005635">
    <property type="term" value="C:nuclear envelope"/>
    <property type="evidence" value="ECO:0000318"/>
    <property type="project" value="GO_Central"/>
</dbReference>
<dbReference type="PANTHER" id="PTHR12911:SF8">
    <property type="entry name" value="KLAROID PROTEIN-RELATED"/>
    <property type="match status" value="1"/>
</dbReference>
<dbReference type="PANTHER" id="PTHR12911">
    <property type="entry name" value="SAD1/UNC-84-LIKE PROTEIN-RELATED"/>
    <property type="match status" value="1"/>
</dbReference>
<protein>
    <submittedName>
        <fullName evidence="5">SUN domain-containing protein</fullName>
    </submittedName>
</protein>
<accession>A0A8R1YPY7</accession>
<comment type="subcellular location">
    <subcellularLocation>
        <location evidence="1">Membrane</location>
    </subcellularLocation>
</comment>
<keyword evidence="2" id="KW-0812">Transmembrane</keyword>
<dbReference type="Proteomes" id="UP000005239">
    <property type="component" value="Unassembled WGS sequence"/>
</dbReference>
<evidence type="ECO:0000313" key="5">
    <source>
        <dbReference type="EnsemblMetazoa" id="PPA25528.1"/>
    </source>
</evidence>
<reference evidence="5" key="2">
    <citation type="submission" date="2022-06" db="UniProtKB">
        <authorList>
            <consortium name="EnsemblMetazoa"/>
        </authorList>
    </citation>
    <scope>IDENTIFICATION</scope>
    <source>
        <strain evidence="5">PS312</strain>
    </source>
</reference>
<dbReference type="PROSITE" id="PS51469">
    <property type="entry name" value="SUN"/>
    <property type="match status" value="1"/>
</dbReference>
<organism evidence="5 6">
    <name type="scientific">Pristionchus pacificus</name>
    <name type="common">Parasitic nematode worm</name>
    <dbReference type="NCBI Taxonomy" id="54126"/>
    <lineage>
        <taxon>Eukaryota</taxon>
        <taxon>Metazoa</taxon>
        <taxon>Ecdysozoa</taxon>
        <taxon>Nematoda</taxon>
        <taxon>Chromadorea</taxon>
        <taxon>Rhabditida</taxon>
        <taxon>Rhabditina</taxon>
        <taxon>Diplogasteromorpha</taxon>
        <taxon>Diplogasteroidea</taxon>
        <taxon>Neodiplogasteridae</taxon>
        <taxon>Pristionchus</taxon>
    </lineage>
</organism>
<sequence>MSAVRPSLMDDDSEGYSGEDSIREISIASRVRQSREMRKTYLSPKEIKFEPGQVRKTTIEYTIENQGLDTPMRKVSRFSSNRLTPVQSRLRQCKALIRPLHSRYYPFCIAFYILIAALGSAYFFGATPTVVTENVLDPVVISVGDAVNGMKEKMGDAYMGVRDSMGDVYSGVKERIKDVVEEYKKIDEGGRNVTIEEKRAEEKERNRKIDEMITKEISKISYDMNIMKQTQEIYIEWSDQMNAKFKKLEAKIDSDTNSINKRLDSFETALHHLKMDLEEKMNSMVDKNESPSSQSLTSFVSIEEFRVNLENTKKEMDELRRMVPREDTEEYLNLASYTSGASIIDSATSSSLYSSVLNMFSPDRTPIFVLTERHLFPGDCMPLPSTGGEVGINLSTLGHISHIEYYHLYWSEAAGIPQSAPKRIQIMGCADDFATVNCETIAECEYNEEMKSAVAKSIRIKILSNHGAEHTCLYLMRVIGKAV</sequence>
<evidence type="ECO:0000313" key="6">
    <source>
        <dbReference type="Proteomes" id="UP000005239"/>
    </source>
</evidence>
<dbReference type="Pfam" id="PF07738">
    <property type="entry name" value="Sad1_UNC"/>
    <property type="match status" value="1"/>
</dbReference>
<reference evidence="6" key="1">
    <citation type="journal article" date="2008" name="Nat. Genet.">
        <title>The Pristionchus pacificus genome provides a unique perspective on nematode lifestyle and parasitism.</title>
        <authorList>
            <person name="Dieterich C."/>
            <person name="Clifton S.W."/>
            <person name="Schuster L.N."/>
            <person name="Chinwalla A."/>
            <person name="Delehaunty K."/>
            <person name="Dinkelacker I."/>
            <person name="Fulton L."/>
            <person name="Fulton R."/>
            <person name="Godfrey J."/>
            <person name="Minx P."/>
            <person name="Mitreva M."/>
            <person name="Roeseler W."/>
            <person name="Tian H."/>
            <person name="Witte H."/>
            <person name="Yang S.P."/>
            <person name="Wilson R.K."/>
            <person name="Sommer R.J."/>
        </authorList>
    </citation>
    <scope>NUCLEOTIDE SEQUENCE [LARGE SCALE GENOMIC DNA]</scope>
    <source>
        <strain evidence="6">PS312</strain>
    </source>
</reference>
<dbReference type="InterPro" id="IPR012919">
    <property type="entry name" value="SUN_dom"/>
</dbReference>
<keyword evidence="6" id="KW-1185">Reference proteome</keyword>
<evidence type="ECO:0000256" key="4">
    <source>
        <dbReference type="ARBA" id="ARBA00023136"/>
    </source>
</evidence>
<proteinExistence type="predicted"/>
<evidence type="ECO:0000256" key="3">
    <source>
        <dbReference type="ARBA" id="ARBA00022989"/>
    </source>
</evidence>
<dbReference type="EnsemblMetazoa" id="PPA25528.1">
    <property type="protein sequence ID" value="PPA25528.1"/>
    <property type="gene ID" value="WBGene00115082"/>
</dbReference>
<dbReference type="AlphaFoldDB" id="A0A2A6B455"/>
<dbReference type="InterPro" id="IPR045119">
    <property type="entry name" value="SUN1-5"/>
</dbReference>
<evidence type="ECO:0000256" key="2">
    <source>
        <dbReference type="ARBA" id="ARBA00022692"/>
    </source>
</evidence>
<name>A0A2A6B455_PRIPA</name>
<dbReference type="GO" id="GO:0034993">
    <property type="term" value="C:meiotic nuclear membrane microtubule tethering complex"/>
    <property type="evidence" value="ECO:0000318"/>
    <property type="project" value="GO_Central"/>
</dbReference>
<gene>
    <name evidence="5" type="primary">WBGene00115082</name>
</gene>
<dbReference type="Gene3D" id="2.60.120.260">
    <property type="entry name" value="Galactose-binding domain-like"/>
    <property type="match status" value="1"/>
</dbReference>